<name>A0A1L9NXF7_9RHOB</name>
<keyword evidence="2" id="KW-1185">Reference proteome</keyword>
<organism evidence="1 2">
    <name type="scientific">Planktotalea frisia</name>
    <dbReference type="NCBI Taxonomy" id="696762"/>
    <lineage>
        <taxon>Bacteria</taxon>
        <taxon>Pseudomonadati</taxon>
        <taxon>Pseudomonadota</taxon>
        <taxon>Alphaproteobacteria</taxon>
        <taxon>Rhodobacterales</taxon>
        <taxon>Paracoccaceae</taxon>
        <taxon>Planktotalea</taxon>
    </lineage>
</organism>
<dbReference type="AlphaFoldDB" id="A0A1L9NXF7"/>
<gene>
    <name evidence="1" type="ORF">PFRI_18770</name>
</gene>
<dbReference type="STRING" id="696762.PFRI_18770"/>
<comment type="caution">
    <text evidence="1">The sequence shown here is derived from an EMBL/GenBank/DDBJ whole genome shotgun (WGS) entry which is preliminary data.</text>
</comment>
<dbReference type="OrthoDB" id="7659053at2"/>
<reference evidence="1 2" key="1">
    <citation type="submission" date="2016-10" db="EMBL/GenBank/DDBJ databases">
        <title>Genome sequence of Planktotalea frisia SH6-1.</title>
        <authorList>
            <person name="Poehlein A."/>
            <person name="Bakenhus I."/>
            <person name="Voget S."/>
            <person name="Brinkhoff T."/>
            <person name="Simon M."/>
        </authorList>
    </citation>
    <scope>NUCLEOTIDE SEQUENCE [LARGE SCALE GENOMIC DNA]</scope>
    <source>
        <strain evidence="1 2">SH6-1</strain>
    </source>
</reference>
<dbReference type="EMBL" id="MLCB01000126">
    <property type="protein sequence ID" value="OJI93976.1"/>
    <property type="molecule type" value="Genomic_DNA"/>
</dbReference>
<evidence type="ECO:0000313" key="2">
    <source>
        <dbReference type="Proteomes" id="UP000184514"/>
    </source>
</evidence>
<proteinExistence type="predicted"/>
<evidence type="ECO:0000313" key="1">
    <source>
        <dbReference type="EMBL" id="OJI93976.1"/>
    </source>
</evidence>
<protein>
    <submittedName>
        <fullName evidence="1">Uncharacterized protein</fullName>
    </submittedName>
</protein>
<sequence>MKHIILSLALAGVLAPVVPAPLDAGTITRACMKSDRKAANRRLCNCIQKAARGTLSSSDQRLAATFFKDPHRSQEIRQSDRTSHETFWKRYKKFGSRAQQMCS</sequence>
<dbReference type="Proteomes" id="UP000184514">
    <property type="component" value="Unassembled WGS sequence"/>
</dbReference>
<dbReference type="RefSeq" id="WP_072630440.1">
    <property type="nucleotide sequence ID" value="NZ_JABBAN010000203.1"/>
</dbReference>
<accession>A0A1L9NXF7</accession>